<evidence type="ECO:0000313" key="1">
    <source>
        <dbReference type="EMBL" id="APU46709.1"/>
    </source>
</evidence>
<gene>
    <name evidence="1" type="ORF">BUW47_09980</name>
</gene>
<reference evidence="1 2" key="1">
    <citation type="submission" date="2016-12" db="EMBL/GenBank/DDBJ databases">
        <title>Complete Genome Sequence of Lactobacillus fermentum Strain SNUV175, a Probiotic for Treatment of Bacterial Vaginosis.</title>
        <authorList>
            <person name="Lee S."/>
            <person name="You H.J."/>
            <person name="Kwon B."/>
            <person name="Ko G."/>
        </authorList>
    </citation>
    <scope>NUCLEOTIDE SEQUENCE [LARGE SCALE GENOMIC DNA]</scope>
    <source>
        <strain evidence="1 2">SNUV175</strain>
    </source>
</reference>
<dbReference type="OrthoDB" id="9958466at2"/>
<accession>A0A1L7GXP5</accession>
<name>A0A1L7GXP5_LIMFE</name>
<evidence type="ECO:0000313" key="2">
    <source>
        <dbReference type="Proteomes" id="UP000185427"/>
    </source>
</evidence>
<sequence>MRRILGKMAPLVDFHDATTLLGDFTMVKSYTIDWEKTVVVYRGGHHQTVVVTNEGDALLVDSPLPTLLQHFCQDHCLSWAWREPVKRIFYDRFTHKERLSEAYIMGLNKLIPYKDKNAPDAGYFMAHLLCDYQELAREQVMLIFEGGVRVKIPASASAVRRQLDRANKLAQIHLDVLDFMNREAGLYVNERLKNYERIRVSSETARTFTKYAMLESFKVSHQAAFDQQPTAHDIAEVERKIFKKSGALKK</sequence>
<dbReference type="Proteomes" id="UP000185427">
    <property type="component" value="Chromosome"/>
</dbReference>
<proteinExistence type="predicted"/>
<protein>
    <submittedName>
        <fullName evidence="1">Uncharacterized protein</fullName>
    </submittedName>
</protein>
<dbReference type="EMBL" id="CP019030">
    <property type="protein sequence ID" value="APU46709.1"/>
    <property type="molecule type" value="Genomic_DNA"/>
</dbReference>
<dbReference type="AlphaFoldDB" id="A0A1L7GXP5"/>
<organism evidence="1 2">
    <name type="scientific">Limosilactobacillus fermentum</name>
    <name type="common">Lactobacillus fermentum</name>
    <dbReference type="NCBI Taxonomy" id="1613"/>
    <lineage>
        <taxon>Bacteria</taxon>
        <taxon>Bacillati</taxon>
        <taxon>Bacillota</taxon>
        <taxon>Bacilli</taxon>
        <taxon>Lactobacillales</taxon>
        <taxon>Lactobacillaceae</taxon>
        <taxon>Limosilactobacillus</taxon>
    </lineage>
</organism>